<keyword evidence="4 5" id="KW-0472">Membrane</keyword>
<keyword evidence="3 5" id="KW-1133">Transmembrane helix</keyword>
<name>A0A1F5GC84_9BACT</name>
<keyword evidence="2 5" id="KW-0812">Transmembrane</keyword>
<reference evidence="7 8" key="1">
    <citation type="journal article" date="2016" name="Nat. Commun.">
        <title>Thousands of microbial genomes shed light on interconnected biogeochemical processes in an aquifer system.</title>
        <authorList>
            <person name="Anantharaman K."/>
            <person name="Brown C.T."/>
            <person name="Hug L.A."/>
            <person name="Sharon I."/>
            <person name="Castelle C.J."/>
            <person name="Probst A.J."/>
            <person name="Thomas B.C."/>
            <person name="Singh A."/>
            <person name="Wilkins M.J."/>
            <person name="Karaoz U."/>
            <person name="Brodie E.L."/>
            <person name="Williams K.H."/>
            <person name="Hubbard S.S."/>
            <person name="Banfield J.F."/>
        </authorList>
    </citation>
    <scope>NUCLEOTIDE SEQUENCE [LARGE SCALE GENOMIC DNA]</scope>
</reference>
<gene>
    <name evidence="7" type="ORF">A2693_01015</name>
</gene>
<dbReference type="EMBL" id="MFAY01000009">
    <property type="protein sequence ID" value="OGD89456.1"/>
    <property type="molecule type" value="Genomic_DNA"/>
</dbReference>
<proteinExistence type="predicted"/>
<feature type="transmembrane region" description="Helical" evidence="5">
    <location>
        <begin position="125"/>
        <end position="150"/>
    </location>
</feature>
<feature type="transmembrane region" description="Helical" evidence="5">
    <location>
        <begin position="319"/>
        <end position="339"/>
    </location>
</feature>
<evidence type="ECO:0000256" key="4">
    <source>
        <dbReference type="ARBA" id="ARBA00023136"/>
    </source>
</evidence>
<feature type="transmembrane region" description="Helical" evidence="5">
    <location>
        <begin position="95"/>
        <end position="113"/>
    </location>
</feature>
<dbReference type="PANTHER" id="PTHR37422">
    <property type="entry name" value="TEICHURONIC ACID BIOSYNTHESIS PROTEIN TUAE"/>
    <property type="match status" value="1"/>
</dbReference>
<dbReference type="Proteomes" id="UP000178577">
    <property type="component" value="Unassembled WGS sequence"/>
</dbReference>
<feature type="transmembrane region" description="Helical" evidence="5">
    <location>
        <begin position="351"/>
        <end position="369"/>
    </location>
</feature>
<evidence type="ECO:0000313" key="7">
    <source>
        <dbReference type="EMBL" id="OGD89456.1"/>
    </source>
</evidence>
<feature type="transmembrane region" description="Helical" evidence="5">
    <location>
        <begin position="271"/>
        <end position="291"/>
    </location>
</feature>
<dbReference type="Pfam" id="PF04932">
    <property type="entry name" value="Wzy_C"/>
    <property type="match status" value="1"/>
</dbReference>
<feature type="transmembrane region" description="Helical" evidence="5">
    <location>
        <begin position="232"/>
        <end position="250"/>
    </location>
</feature>
<feature type="domain" description="O-antigen ligase-related" evidence="6">
    <location>
        <begin position="196"/>
        <end position="335"/>
    </location>
</feature>
<comment type="caution">
    <text evidence="7">The sequence shown here is derived from an EMBL/GenBank/DDBJ whole genome shotgun (WGS) entry which is preliminary data.</text>
</comment>
<dbReference type="AlphaFoldDB" id="A0A1F5GC84"/>
<evidence type="ECO:0000256" key="2">
    <source>
        <dbReference type="ARBA" id="ARBA00022692"/>
    </source>
</evidence>
<accession>A0A1F5GC84</accession>
<evidence type="ECO:0000256" key="3">
    <source>
        <dbReference type="ARBA" id="ARBA00022989"/>
    </source>
</evidence>
<evidence type="ECO:0000259" key="6">
    <source>
        <dbReference type="Pfam" id="PF04932"/>
    </source>
</evidence>
<evidence type="ECO:0000256" key="1">
    <source>
        <dbReference type="ARBA" id="ARBA00004141"/>
    </source>
</evidence>
<organism evidence="7 8">
    <name type="scientific">Candidatus Curtissbacteria bacterium RIFCSPHIGHO2_01_FULL_40_12</name>
    <dbReference type="NCBI Taxonomy" id="1797710"/>
    <lineage>
        <taxon>Bacteria</taxon>
        <taxon>Candidatus Curtissiibacteriota</taxon>
    </lineage>
</organism>
<feature type="transmembrane region" description="Helical" evidence="5">
    <location>
        <begin position="170"/>
        <end position="188"/>
    </location>
</feature>
<feature type="transmembrane region" description="Helical" evidence="5">
    <location>
        <begin position="375"/>
        <end position="393"/>
    </location>
</feature>
<feature type="transmembrane region" description="Helical" evidence="5">
    <location>
        <begin position="62"/>
        <end position="83"/>
    </location>
</feature>
<protein>
    <recommendedName>
        <fullName evidence="6">O-antigen ligase-related domain-containing protein</fullName>
    </recommendedName>
</protein>
<evidence type="ECO:0000313" key="8">
    <source>
        <dbReference type="Proteomes" id="UP000178577"/>
    </source>
</evidence>
<dbReference type="InterPro" id="IPR007016">
    <property type="entry name" value="O-antigen_ligase-rel_domated"/>
</dbReference>
<dbReference type="PANTHER" id="PTHR37422:SF13">
    <property type="entry name" value="LIPOPOLYSACCHARIDE BIOSYNTHESIS PROTEIN PA4999-RELATED"/>
    <property type="match status" value="1"/>
</dbReference>
<feature type="transmembrane region" description="Helical" evidence="5">
    <location>
        <begin position="32"/>
        <end position="50"/>
    </location>
</feature>
<sequence length="396" mass="43981">MQLIKFLLIATILSLLIGQTVRLPFSESGAITISDILVFAVGFVFLIYSLTLKRSVKLPKEIFPAAMLFSLTATASLILASGHFSLAQLATSSMFLVRFLIYFFLAVIFYNVVEKSEIKNWVNLILWIGLIFAFLGFVQLFLIPDFTFLISFGWDPHIQRIASTFLDPNFTGGLLSILLAISLSLFLFSKENKYLFALAIFLIALILTFSRSSYLALLTVILTIGFLKSKKALIAIFIFLMAVFLVFGQVRSRVASAFTLDETSQARLQSWSQAITVFADNPIFGVGFNTYRFAQARYGFFTADEPLGGHSGAGTDSSMLLVAATTGIFGLIFYLYMILSIIKIFARSAKSNYLHLGSLAAFLGLLIHSQFVNSLFFPQLMLLVWMLVGLNLANDT</sequence>
<dbReference type="GO" id="GO:0016020">
    <property type="term" value="C:membrane"/>
    <property type="evidence" value="ECO:0007669"/>
    <property type="project" value="UniProtKB-SubCell"/>
</dbReference>
<dbReference type="InterPro" id="IPR051533">
    <property type="entry name" value="WaaL-like"/>
</dbReference>
<feature type="transmembrane region" description="Helical" evidence="5">
    <location>
        <begin position="195"/>
        <end position="226"/>
    </location>
</feature>
<comment type="subcellular location">
    <subcellularLocation>
        <location evidence="1">Membrane</location>
        <topology evidence="1">Multi-pass membrane protein</topology>
    </subcellularLocation>
</comment>
<evidence type="ECO:0000256" key="5">
    <source>
        <dbReference type="SAM" id="Phobius"/>
    </source>
</evidence>